<organism evidence="1">
    <name type="scientific">Rhipicephalus microplus</name>
    <name type="common">Cattle tick</name>
    <name type="synonym">Boophilus microplus</name>
    <dbReference type="NCBI Taxonomy" id="6941"/>
    <lineage>
        <taxon>Eukaryota</taxon>
        <taxon>Metazoa</taxon>
        <taxon>Ecdysozoa</taxon>
        <taxon>Arthropoda</taxon>
        <taxon>Chelicerata</taxon>
        <taxon>Arachnida</taxon>
        <taxon>Acari</taxon>
        <taxon>Parasitiformes</taxon>
        <taxon>Ixodida</taxon>
        <taxon>Ixodoidea</taxon>
        <taxon>Ixodidae</taxon>
        <taxon>Rhipicephalinae</taxon>
        <taxon>Rhipicephalus</taxon>
        <taxon>Boophilus</taxon>
    </lineage>
</organism>
<reference evidence="1" key="1">
    <citation type="submission" date="2020-03" db="EMBL/GenBank/DDBJ databases">
        <title>A transcriptome and proteome of the tick Rhipicephalus microplus shaped by the genetic composition of its hosts and developmental stage.</title>
        <authorList>
            <person name="Garcia G.R."/>
            <person name="Ribeiro J.M.C."/>
            <person name="Maruyama S.R."/>
            <person name="Gardinasse L.G."/>
            <person name="Nelson K."/>
            <person name="Ferreira B.R."/>
            <person name="Andrade T.G."/>
            <person name="Santos I.K.F.M."/>
        </authorList>
    </citation>
    <scope>NUCLEOTIDE SEQUENCE</scope>
    <source>
        <strain evidence="1">NSGR</strain>
        <tissue evidence="1">Salivary glands</tissue>
    </source>
</reference>
<accession>A0A6G5AFL9</accession>
<proteinExistence type="predicted"/>
<sequence length="156" mass="17645">MSQNVSHSYCTAEKLTATCFRDPVYCKVLRQDINFTSASAVVPCCGQRCLQRLLLWFAITINTPNLLWLEETSDACNYAPEIALCMYVCTYTLIAQKRKLFTKVVCRNWHSYAPFRKCPASTSNEATCTVINSSKSHSVVTEQLGALREMTQLRVI</sequence>
<protein>
    <submittedName>
        <fullName evidence="1">Uncharacterized protein</fullName>
    </submittedName>
</protein>
<evidence type="ECO:0000313" key="1">
    <source>
        <dbReference type="EMBL" id="NIE49714.1"/>
    </source>
</evidence>
<dbReference type="EMBL" id="GIKN01007441">
    <property type="protein sequence ID" value="NIE49714.1"/>
    <property type="molecule type" value="Transcribed_RNA"/>
</dbReference>
<dbReference type="AlphaFoldDB" id="A0A6G5AFL9"/>
<name>A0A6G5AFL9_RHIMP</name>